<sequence length="165" mass="18649">MSILSCSSCVFCVLARARAPSLLVARTVPLRRYDARKRLRLLRTRQHYLHFRTQNEDPTQYKSMNIPWLLDCTSLEVYMLLRYFNVNVNLSTLHGLRRRAGKGRRLCLDPRAPGTSSRRLAAIPTPAQDGITCSAFDLRVHGMTYAGTLTLRPALASACLQPFPS</sequence>
<evidence type="ECO:0000313" key="3">
    <source>
        <dbReference type="Proteomes" id="UP000077266"/>
    </source>
</evidence>
<feature type="chain" id="PRO_5007856820" evidence="1">
    <location>
        <begin position="18"/>
        <end position="165"/>
    </location>
</feature>
<feature type="signal peptide" evidence="1">
    <location>
        <begin position="1"/>
        <end position="17"/>
    </location>
</feature>
<reference evidence="2 3" key="1">
    <citation type="journal article" date="2016" name="Mol. Biol. Evol.">
        <title>Comparative Genomics of Early-Diverging Mushroom-Forming Fungi Provides Insights into the Origins of Lignocellulose Decay Capabilities.</title>
        <authorList>
            <person name="Nagy L.G."/>
            <person name="Riley R."/>
            <person name="Tritt A."/>
            <person name="Adam C."/>
            <person name="Daum C."/>
            <person name="Floudas D."/>
            <person name="Sun H."/>
            <person name="Yadav J.S."/>
            <person name="Pangilinan J."/>
            <person name="Larsson K.H."/>
            <person name="Matsuura K."/>
            <person name="Barry K."/>
            <person name="Labutti K."/>
            <person name="Kuo R."/>
            <person name="Ohm R.A."/>
            <person name="Bhattacharya S.S."/>
            <person name="Shirouzu T."/>
            <person name="Yoshinaga Y."/>
            <person name="Martin F.M."/>
            <person name="Grigoriev I.V."/>
            <person name="Hibbett D.S."/>
        </authorList>
    </citation>
    <scope>NUCLEOTIDE SEQUENCE [LARGE SCALE GENOMIC DNA]</scope>
    <source>
        <strain evidence="2 3">HHB12029</strain>
    </source>
</reference>
<organism evidence="2 3">
    <name type="scientific">Exidia glandulosa HHB12029</name>
    <dbReference type="NCBI Taxonomy" id="1314781"/>
    <lineage>
        <taxon>Eukaryota</taxon>
        <taxon>Fungi</taxon>
        <taxon>Dikarya</taxon>
        <taxon>Basidiomycota</taxon>
        <taxon>Agaricomycotina</taxon>
        <taxon>Agaricomycetes</taxon>
        <taxon>Auriculariales</taxon>
        <taxon>Exidiaceae</taxon>
        <taxon>Exidia</taxon>
    </lineage>
</organism>
<accession>A0A165DTZ3</accession>
<evidence type="ECO:0000256" key="1">
    <source>
        <dbReference type="SAM" id="SignalP"/>
    </source>
</evidence>
<dbReference type="AlphaFoldDB" id="A0A165DTZ3"/>
<evidence type="ECO:0000313" key="2">
    <source>
        <dbReference type="EMBL" id="KZV85353.1"/>
    </source>
</evidence>
<keyword evidence="3" id="KW-1185">Reference proteome</keyword>
<protein>
    <submittedName>
        <fullName evidence="2">Uncharacterized protein</fullName>
    </submittedName>
</protein>
<keyword evidence="1" id="KW-0732">Signal</keyword>
<dbReference type="Proteomes" id="UP000077266">
    <property type="component" value="Unassembled WGS sequence"/>
</dbReference>
<dbReference type="InParanoid" id="A0A165DTZ3"/>
<proteinExistence type="predicted"/>
<dbReference type="EMBL" id="KV426191">
    <property type="protein sequence ID" value="KZV85353.1"/>
    <property type="molecule type" value="Genomic_DNA"/>
</dbReference>
<gene>
    <name evidence="2" type="ORF">EXIGLDRAFT_726257</name>
</gene>
<name>A0A165DTZ3_EXIGL</name>